<feature type="transmembrane region" description="Helical" evidence="12">
    <location>
        <begin position="53"/>
        <end position="79"/>
    </location>
</feature>
<evidence type="ECO:0000313" key="16">
    <source>
        <dbReference type="EMBL" id="MDQ8193188.1"/>
    </source>
</evidence>
<dbReference type="SMART" id="SM00448">
    <property type="entry name" value="REC"/>
    <property type="match status" value="1"/>
</dbReference>
<dbReference type="InterPro" id="IPR004358">
    <property type="entry name" value="Sig_transdc_His_kin-like_C"/>
</dbReference>
<dbReference type="Pfam" id="PF05231">
    <property type="entry name" value="MASE1"/>
    <property type="match status" value="1"/>
</dbReference>
<evidence type="ECO:0000259" key="13">
    <source>
        <dbReference type="PROSITE" id="PS50109"/>
    </source>
</evidence>
<name>A0ABU1AG92_9BACT</name>
<evidence type="ECO:0000259" key="15">
    <source>
        <dbReference type="PROSITE" id="PS50839"/>
    </source>
</evidence>
<comment type="caution">
    <text evidence="16">The sequence shown here is derived from an EMBL/GenBank/DDBJ whole genome shotgun (WGS) entry which is preliminary data.</text>
</comment>
<dbReference type="SMART" id="SM01079">
    <property type="entry name" value="CHASE"/>
    <property type="match status" value="1"/>
</dbReference>
<dbReference type="CDD" id="cd16922">
    <property type="entry name" value="HATPase_EvgS-ArcB-TorS-like"/>
    <property type="match status" value="1"/>
</dbReference>
<dbReference type="Pfam" id="PF00072">
    <property type="entry name" value="Response_reg"/>
    <property type="match status" value="1"/>
</dbReference>
<feature type="transmembrane region" description="Helical" evidence="12">
    <location>
        <begin position="128"/>
        <end position="149"/>
    </location>
</feature>
<proteinExistence type="predicted"/>
<evidence type="ECO:0000256" key="12">
    <source>
        <dbReference type="SAM" id="Phobius"/>
    </source>
</evidence>
<evidence type="ECO:0000256" key="11">
    <source>
        <dbReference type="SAM" id="Coils"/>
    </source>
</evidence>
<keyword evidence="7 12" id="KW-1133">Transmembrane helix</keyword>
<dbReference type="InterPro" id="IPR006189">
    <property type="entry name" value="CHASE_dom"/>
</dbReference>
<dbReference type="SUPFAM" id="SSF47384">
    <property type="entry name" value="Homodimeric domain of signal transducing histidine kinase"/>
    <property type="match status" value="1"/>
</dbReference>
<dbReference type="Gene3D" id="3.40.50.2300">
    <property type="match status" value="1"/>
</dbReference>
<feature type="transmembrane region" description="Helical" evidence="12">
    <location>
        <begin position="298"/>
        <end position="317"/>
    </location>
</feature>
<dbReference type="InterPro" id="IPR003594">
    <property type="entry name" value="HATPase_dom"/>
</dbReference>
<evidence type="ECO:0000256" key="3">
    <source>
        <dbReference type="ARBA" id="ARBA00012438"/>
    </source>
</evidence>
<feature type="transmembrane region" description="Helical" evidence="12">
    <location>
        <begin position="20"/>
        <end position="41"/>
    </location>
</feature>
<keyword evidence="11" id="KW-0175">Coiled coil</keyword>
<dbReference type="EC" id="2.7.13.3" evidence="3"/>
<dbReference type="InterPro" id="IPR042240">
    <property type="entry name" value="CHASE_sf"/>
</dbReference>
<dbReference type="InterPro" id="IPR003661">
    <property type="entry name" value="HisK_dim/P_dom"/>
</dbReference>
<keyword evidence="17" id="KW-1185">Reference proteome</keyword>
<feature type="transmembrane region" description="Helical" evidence="12">
    <location>
        <begin position="270"/>
        <end position="291"/>
    </location>
</feature>
<keyword evidence="6 12" id="KW-0812">Transmembrane</keyword>
<keyword evidence="5 10" id="KW-0597">Phosphoprotein</keyword>
<sequence>MIGRIPSSPPLAEKIQAHPILLNLLTTLIYGAMAAVGFCLTKIEGNISPIWPASGFAVATIYMGGYRLLPGILFGAFIANSLNDVSAFSALIISISNCCEALIAGWLLNRARSLGSQLGQYTTPTWILASALIAPIITATIGSFSILYLNTNAEALPFWQVTLTWFAGDAIGILIITPAILSFKWPSFTKDWCLKLLSLCILTALVYALIFFYQYGNPFLFLVFFLLIPACRWFGPAGCAYSTLCFVVFVSIAIATKTITAISTASYYELLALDIILLALSVTSLTIASFYKKGHFRAPTLMLTIGWLISGLIYYTLESASTKIDQKNFVELVNDIEFAVTDRLQTYVDALIAAAGIYINSEELRPEEWHTYVEHLNLVKRYPGINGLGFIQPLNKAELADFVAHKRASGLPDFEIKEVPGVERPPVDAMGYEHYIITYIEPYKANSKALGLDVASEINRQTAGQRARDTGLPTMTERITLVQDGMERPGFLIFFPMYRSGAPTETISQRRAAFIGWSYAPFITEVFLNGVLGNRENQIHFEIYDSITISPSTFVYSTTGQTQHSNSSDFANISSLDLCKQTFTFGWNPGDAFQKQETTSATIAAASLSLGSCLLVVIVVNLQSTNRRAQRIVEERTLELSAINEKLQREVSDREKAELEAREAHKAANEANLAKSEFLATMSHEIRTPMNSVIGFAELLCGSELKTEQRLWATYIQSSGNSLLSLINDILDFSKIEAGKLELEAIPFSISDCLNEVVCSLEPIAAQKGLLINLETSAALPEKVIGDPIRLKQVVTNLVGNSIKFTAKGSIVVTATWTGSPQNGVAEIFVRDSGIGIPKEKIGHLFERFSQVDSSTTRQYGGTGLGLAICKRIVNLMNGQIQVENTNEKGTTIKFNIPFTAAKAIELKKNELRKATQQSQNHASNKLQVLVVDDNAVNRKLAETVIRRLGHEVDTANDGIDAIEHVTKRFYDIAFLDCQMPKLDGFDATRRIRQLEAQGQVPGSHPDKKLPIIALTANASEKDRIACIECGMDSYICKPARIKDFESAFKQLADSQRTAST</sequence>
<dbReference type="InterPro" id="IPR036097">
    <property type="entry name" value="HisK_dim/P_sf"/>
</dbReference>
<keyword evidence="8" id="KW-0902">Two-component regulatory system</keyword>
<evidence type="ECO:0000256" key="10">
    <source>
        <dbReference type="PROSITE-ProRule" id="PRU00169"/>
    </source>
</evidence>
<evidence type="ECO:0000259" key="14">
    <source>
        <dbReference type="PROSITE" id="PS50110"/>
    </source>
</evidence>
<dbReference type="InterPro" id="IPR005467">
    <property type="entry name" value="His_kinase_dom"/>
</dbReference>
<dbReference type="Gene3D" id="3.30.450.350">
    <property type="entry name" value="CHASE domain"/>
    <property type="match status" value="1"/>
</dbReference>
<dbReference type="Gene3D" id="1.10.287.130">
    <property type="match status" value="1"/>
</dbReference>
<evidence type="ECO:0000256" key="8">
    <source>
        <dbReference type="ARBA" id="ARBA00023012"/>
    </source>
</evidence>
<evidence type="ECO:0000256" key="9">
    <source>
        <dbReference type="ARBA" id="ARBA00023136"/>
    </source>
</evidence>
<evidence type="ECO:0000256" key="6">
    <source>
        <dbReference type="ARBA" id="ARBA00022692"/>
    </source>
</evidence>
<dbReference type="PRINTS" id="PR00344">
    <property type="entry name" value="BCTRLSENSOR"/>
</dbReference>
<comment type="catalytic activity">
    <reaction evidence="1">
        <text>ATP + protein L-histidine = ADP + protein N-phospho-L-histidine.</text>
        <dbReference type="EC" id="2.7.13.3"/>
    </reaction>
</comment>
<dbReference type="Pfam" id="PF00512">
    <property type="entry name" value="HisKA"/>
    <property type="match status" value="1"/>
</dbReference>
<dbReference type="Pfam" id="PF02518">
    <property type="entry name" value="HATPase_c"/>
    <property type="match status" value="1"/>
</dbReference>
<dbReference type="Pfam" id="PF03924">
    <property type="entry name" value="CHASE"/>
    <property type="match status" value="1"/>
</dbReference>
<dbReference type="Gene3D" id="3.30.565.10">
    <property type="entry name" value="Histidine kinase-like ATPase, C-terminal domain"/>
    <property type="match status" value="1"/>
</dbReference>
<dbReference type="RefSeq" id="WP_308983694.1">
    <property type="nucleotide sequence ID" value="NZ_JARXIC010000002.1"/>
</dbReference>
<keyword evidence="9 12" id="KW-0472">Membrane</keyword>
<reference evidence="16 17" key="1">
    <citation type="submission" date="2023-04" db="EMBL/GenBank/DDBJ databases">
        <title>A novel bacteria isolated from coastal sediment.</title>
        <authorList>
            <person name="Liu X.-J."/>
            <person name="Du Z.-J."/>
        </authorList>
    </citation>
    <scope>NUCLEOTIDE SEQUENCE [LARGE SCALE GENOMIC DNA]</scope>
    <source>
        <strain evidence="16 17">SDUM461004</strain>
    </source>
</reference>
<feature type="transmembrane region" description="Helical" evidence="12">
    <location>
        <begin position="244"/>
        <end position="264"/>
    </location>
</feature>
<dbReference type="PROSITE" id="PS50839">
    <property type="entry name" value="CHASE"/>
    <property type="match status" value="1"/>
</dbReference>
<feature type="transmembrane region" description="Helical" evidence="12">
    <location>
        <begin position="85"/>
        <end position="108"/>
    </location>
</feature>
<feature type="domain" description="Histidine kinase" evidence="13">
    <location>
        <begin position="681"/>
        <end position="901"/>
    </location>
</feature>
<dbReference type="SMART" id="SM00387">
    <property type="entry name" value="HATPase_c"/>
    <property type="match status" value="1"/>
</dbReference>
<dbReference type="PANTHER" id="PTHR45339:SF1">
    <property type="entry name" value="HYBRID SIGNAL TRANSDUCTION HISTIDINE KINASE J"/>
    <property type="match status" value="1"/>
</dbReference>
<dbReference type="InterPro" id="IPR007895">
    <property type="entry name" value="MASE1"/>
</dbReference>
<evidence type="ECO:0000256" key="4">
    <source>
        <dbReference type="ARBA" id="ARBA00022475"/>
    </source>
</evidence>
<protein>
    <recommendedName>
        <fullName evidence="3">histidine kinase</fullName>
        <ecNumber evidence="3">2.7.13.3</ecNumber>
    </recommendedName>
</protein>
<dbReference type="CDD" id="cd17546">
    <property type="entry name" value="REC_hyHK_CKI1_RcsC-like"/>
    <property type="match status" value="1"/>
</dbReference>
<dbReference type="CDD" id="cd00082">
    <property type="entry name" value="HisKA"/>
    <property type="match status" value="1"/>
</dbReference>
<feature type="coiled-coil region" evidence="11">
    <location>
        <begin position="640"/>
        <end position="674"/>
    </location>
</feature>
<dbReference type="InterPro" id="IPR001789">
    <property type="entry name" value="Sig_transdc_resp-reg_receiver"/>
</dbReference>
<accession>A0ABU1AG92</accession>
<evidence type="ECO:0000256" key="1">
    <source>
        <dbReference type="ARBA" id="ARBA00000085"/>
    </source>
</evidence>
<dbReference type="PROSITE" id="PS50110">
    <property type="entry name" value="RESPONSE_REGULATORY"/>
    <property type="match status" value="1"/>
</dbReference>
<dbReference type="PROSITE" id="PS50109">
    <property type="entry name" value="HIS_KIN"/>
    <property type="match status" value="1"/>
</dbReference>
<dbReference type="InterPro" id="IPR011006">
    <property type="entry name" value="CheY-like_superfamily"/>
</dbReference>
<keyword evidence="4" id="KW-1003">Cell membrane</keyword>
<dbReference type="SUPFAM" id="SSF55874">
    <property type="entry name" value="ATPase domain of HSP90 chaperone/DNA topoisomerase II/histidine kinase"/>
    <property type="match status" value="1"/>
</dbReference>
<feature type="modified residue" description="4-aspartylphosphate" evidence="10">
    <location>
        <position position="977"/>
    </location>
</feature>
<evidence type="ECO:0000256" key="7">
    <source>
        <dbReference type="ARBA" id="ARBA00022989"/>
    </source>
</evidence>
<feature type="domain" description="Response regulatory" evidence="14">
    <location>
        <begin position="928"/>
        <end position="1053"/>
    </location>
</feature>
<dbReference type="Proteomes" id="UP001243717">
    <property type="component" value="Unassembled WGS sequence"/>
</dbReference>
<dbReference type="EMBL" id="JARXIC010000002">
    <property type="protein sequence ID" value="MDQ8193188.1"/>
    <property type="molecule type" value="Genomic_DNA"/>
</dbReference>
<feature type="transmembrane region" description="Helical" evidence="12">
    <location>
        <begin position="161"/>
        <end position="181"/>
    </location>
</feature>
<organism evidence="16 17">
    <name type="scientific">Thalassobacterium sedimentorum</name>
    <dbReference type="NCBI Taxonomy" id="3041258"/>
    <lineage>
        <taxon>Bacteria</taxon>
        <taxon>Pseudomonadati</taxon>
        <taxon>Verrucomicrobiota</taxon>
        <taxon>Opitutia</taxon>
        <taxon>Puniceicoccales</taxon>
        <taxon>Coraliomargaritaceae</taxon>
        <taxon>Thalassobacterium</taxon>
    </lineage>
</organism>
<evidence type="ECO:0000313" key="17">
    <source>
        <dbReference type="Proteomes" id="UP001243717"/>
    </source>
</evidence>
<dbReference type="InterPro" id="IPR036890">
    <property type="entry name" value="HATPase_C_sf"/>
</dbReference>
<dbReference type="PANTHER" id="PTHR45339">
    <property type="entry name" value="HYBRID SIGNAL TRANSDUCTION HISTIDINE KINASE J"/>
    <property type="match status" value="1"/>
</dbReference>
<dbReference type="SMART" id="SM00388">
    <property type="entry name" value="HisKA"/>
    <property type="match status" value="1"/>
</dbReference>
<dbReference type="SUPFAM" id="SSF52172">
    <property type="entry name" value="CheY-like"/>
    <property type="match status" value="1"/>
</dbReference>
<feature type="domain" description="CHASE" evidence="15">
    <location>
        <begin position="433"/>
        <end position="516"/>
    </location>
</feature>
<evidence type="ECO:0000256" key="5">
    <source>
        <dbReference type="ARBA" id="ARBA00022553"/>
    </source>
</evidence>
<gene>
    <name evidence="16" type="ORF">QEH59_02035</name>
</gene>
<comment type="subcellular location">
    <subcellularLocation>
        <location evidence="2">Cell membrane</location>
        <topology evidence="2">Multi-pass membrane protein</topology>
    </subcellularLocation>
</comment>
<evidence type="ECO:0000256" key="2">
    <source>
        <dbReference type="ARBA" id="ARBA00004651"/>
    </source>
</evidence>